<evidence type="ECO:0000313" key="1">
    <source>
        <dbReference type="EMBL" id="QJA68802.1"/>
    </source>
</evidence>
<protein>
    <submittedName>
        <fullName evidence="1">Putative endodeoxyribonuclease</fullName>
    </submittedName>
</protein>
<dbReference type="Gene3D" id="3.30.1330.70">
    <property type="entry name" value="Holliday junction resolvase RusA"/>
    <property type="match status" value="1"/>
</dbReference>
<dbReference type="EMBL" id="MT141650">
    <property type="protein sequence ID" value="QJA68802.1"/>
    <property type="molecule type" value="Genomic_DNA"/>
</dbReference>
<dbReference type="InterPro" id="IPR036614">
    <property type="entry name" value="RusA-like_sf"/>
</dbReference>
<dbReference type="Pfam" id="PF05866">
    <property type="entry name" value="RusA"/>
    <property type="match status" value="1"/>
</dbReference>
<dbReference type="GO" id="GO:0006310">
    <property type="term" value="P:DNA recombination"/>
    <property type="evidence" value="ECO:0007669"/>
    <property type="project" value="InterPro"/>
</dbReference>
<proteinExistence type="predicted"/>
<dbReference type="InterPro" id="IPR008822">
    <property type="entry name" value="Endonuclease_RusA-like"/>
</dbReference>
<organism evidence="1">
    <name type="scientific">viral metagenome</name>
    <dbReference type="NCBI Taxonomy" id="1070528"/>
    <lineage>
        <taxon>unclassified sequences</taxon>
        <taxon>metagenomes</taxon>
        <taxon>organismal metagenomes</taxon>
    </lineage>
</organism>
<accession>A0A6M3JI82</accession>
<dbReference type="SUPFAM" id="SSF103084">
    <property type="entry name" value="Holliday junction resolvase RusA"/>
    <property type="match status" value="1"/>
</dbReference>
<name>A0A6M3JI82_9ZZZZ</name>
<sequence>MHLSFFVPGTPRPKGSKRGFVIRRKNGTHGVAMVESSGDNLTTWIRLVRAAAQEARFQAQAWRAISTGPVRLGLRFWFRRPKSHYGSGRNANTLKPTAPMKHTIRPDFDKLDRAIGDALQGILWQDDAQIYERIPVEGKYYCGPDEREGAQIVADWERPERA</sequence>
<dbReference type="GO" id="GO:0000287">
    <property type="term" value="F:magnesium ion binding"/>
    <property type="evidence" value="ECO:0007669"/>
    <property type="project" value="InterPro"/>
</dbReference>
<gene>
    <name evidence="1" type="ORF">MM415A05690_0009</name>
</gene>
<reference evidence="1" key="1">
    <citation type="submission" date="2020-03" db="EMBL/GenBank/DDBJ databases">
        <title>The deep terrestrial virosphere.</title>
        <authorList>
            <person name="Holmfeldt K."/>
            <person name="Nilsson E."/>
            <person name="Simone D."/>
            <person name="Lopez-Fernandez M."/>
            <person name="Wu X."/>
            <person name="de Brujin I."/>
            <person name="Lundin D."/>
            <person name="Andersson A."/>
            <person name="Bertilsson S."/>
            <person name="Dopson M."/>
        </authorList>
    </citation>
    <scope>NUCLEOTIDE SEQUENCE</scope>
    <source>
        <strain evidence="1">MM415A05690</strain>
    </source>
</reference>
<dbReference type="AlphaFoldDB" id="A0A6M3JI82"/>
<dbReference type="GO" id="GO:0006281">
    <property type="term" value="P:DNA repair"/>
    <property type="evidence" value="ECO:0007669"/>
    <property type="project" value="InterPro"/>
</dbReference>